<dbReference type="InterPro" id="IPR001789">
    <property type="entry name" value="Sig_transdc_resp-reg_receiver"/>
</dbReference>
<dbReference type="PROSITE" id="PS50043">
    <property type="entry name" value="HTH_LUXR_2"/>
    <property type="match status" value="1"/>
</dbReference>
<dbReference type="Gene3D" id="3.40.50.2300">
    <property type="match status" value="1"/>
</dbReference>
<accession>A0A5C4R9T2</accession>
<dbReference type="GO" id="GO:0000160">
    <property type="term" value="P:phosphorelay signal transduction system"/>
    <property type="evidence" value="ECO:0007669"/>
    <property type="project" value="InterPro"/>
</dbReference>
<keyword evidence="2" id="KW-0238">DNA-binding</keyword>
<keyword evidence="7" id="KW-1185">Reference proteome</keyword>
<dbReference type="GO" id="GO:0003677">
    <property type="term" value="F:DNA binding"/>
    <property type="evidence" value="ECO:0007669"/>
    <property type="project" value="UniProtKB-KW"/>
</dbReference>
<sequence>MSGHRVVVADDHPLFREGVARTLQESGRFAVVATAASGAEAVEAARSHAPDLVLLDLSMPQGGLWALERIALLQPAPVMVLLTVSEDGDAVFAALEGGARGYLLKGIGGAELVATLERVMQGESHVAPSLAARMLARMRSPVPSSRDGLDLLTPREEEVLRLVSEGLSNKEIARRTDVQERTVKHHMTQILQKLHLRNRTEAALLAQKEWRNG</sequence>
<dbReference type="Pfam" id="PF00196">
    <property type="entry name" value="GerE"/>
    <property type="match status" value="1"/>
</dbReference>
<dbReference type="SMART" id="SM00421">
    <property type="entry name" value="HTH_LUXR"/>
    <property type="match status" value="1"/>
</dbReference>
<feature type="modified residue" description="4-aspartylphosphate" evidence="3">
    <location>
        <position position="56"/>
    </location>
</feature>
<dbReference type="EMBL" id="VDDC01000008">
    <property type="protein sequence ID" value="TNH40411.1"/>
    <property type="molecule type" value="Genomic_DNA"/>
</dbReference>
<evidence type="ECO:0000256" key="2">
    <source>
        <dbReference type="ARBA" id="ARBA00023125"/>
    </source>
</evidence>
<dbReference type="PROSITE" id="PS50110">
    <property type="entry name" value="RESPONSE_REGULATORY"/>
    <property type="match status" value="1"/>
</dbReference>
<feature type="domain" description="HTH luxR-type" evidence="4">
    <location>
        <begin position="145"/>
        <end position="210"/>
    </location>
</feature>
<dbReference type="PRINTS" id="PR00038">
    <property type="entry name" value="HTHLUXR"/>
</dbReference>
<dbReference type="PANTHER" id="PTHR43214">
    <property type="entry name" value="TWO-COMPONENT RESPONSE REGULATOR"/>
    <property type="match status" value="1"/>
</dbReference>
<dbReference type="SUPFAM" id="SSF46894">
    <property type="entry name" value="C-terminal effector domain of the bipartite response regulators"/>
    <property type="match status" value="1"/>
</dbReference>
<dbReference type="GO" id="GO:0006355">
    <property type="term" value="P:regulation of DNA-templated transcription"/>
    <property type="evidence" value="ECO:0007669"/>
    <property type="project" value="InterPro"/>
</dbReference>
<gene>
    <name evidence="6" type="ORF">FHD67_04160</name>
</gene>
<evidence type="ECO:0000313" key="6">
    <source>
        <dbReference type="EMBL" id="TNH40411.1"/>
    </source>
</evidence>
<evidence type="ECO:0000259" key="5">
    <source>
        <dbReference type="PROSITE" id="PS50110"/>
    </source>
</evidence>
<dbReference type="SMART" id="SM00448">
    <property type="entry name" value="REC"/>
    <property type="match status" value="1"/>
</dbReference>
<evidence type="ECO:0000313" key="7">
    <source>
        <dbReference type="Proteomes" id="UP000304880"/>
    </source>
</evidence>
<dbReference type="GeneID" id="97049500"/>
<dbReference type="InterPro" id="IPR016032">
    <property type="entry name" value="Sig_transdc_resp-reg_C-effctor"/>
</dbReference>
<dbReference type="Pfam" id="PF00072">
    <property type="entry name" value="Response_reg"/>
    <property type="match status" value="1"/>
</dbReference>
<name>A0A5C4R9T2_9RHOB</name>
<evidence type="ECO:0000259" key="4">
    <source>
        <dbReference type="PROSITE" id="PS50043"/>
    </source>
</evidence>
<evidence type="ECO:0000256" key="1">
    <source>
        <dbReference type="ARBA" id="ARBA00022553"/>
    </source>
</evidence>
<dbReference type="InterPro" id="IPR039420">
    <property type="entry name" value="WalR-like"/>
</dbReference>
<comment type="caution">
    <text evidence="6">The sequence shown here is derived from an EMBL/GenBank/DDBJ whole genome shotgun (WGS) entry which is preliminary data.</text>
</comment>
<dbReference type="CDD" id="cd17535">
    <property type="entry name" value="REC_NarL-like"/>
    <property type="match status" value="1"/>
</dbReference>
<keyword evidence="1 3" id="KW-0597">Phosphoprotein</keyword>
<dbReference type="CDD" id="cd06170">
    <property type="entry name" value="LuxR_C_like"/>
    <property type="match status" value="1"/>
</dbReference>
<reference evidence="6 7" key="1">
    <citation type="submission" date="2019-06" db="EMBL/GenBank/DDBJ databases">
        <authorList>
            <person name="Li J."/>
        </authorList>
    </citation>
    <scope>NUCLEOTIDE SEQUENCE [LARGE SCALE GENOMIC DNA]</scope>
    <source>
        <strain evidence="6 7">CGMCC 1.8012</strain>
    </source>
</reference>
<organism evidence="6 7">
    <name type="scientific">Paracoccus haeundaensis</name>
    <dbReference type="NCBI Taxonomy" id="225362"/>
    <lineage>
        <taxon>Bacteria</taxon>
        <taxon>Pseudomonadati</taxon>
        <taxon>Pseudomonadota</taxon>
        <taxon>Alphaproteobacteria</taxon>
        <taxon>Rhodobacterales</taxon>
        <taxon>Paracoccaceae</taxon>
        <taxon>Paracoccus</taxon>
    </lineage>
</organism>
<evidence type="ECO:0000256" key="3">
    <source>
        <dbReference type="PROSITE-ProRule" id="PRU00169"/>
    </source>
</evidence>
<dbReference type="InterPro" id="IPR000792">
    <property type="entry name" value="Tscrpt_reg_LuxR_C"/>
</dbReference>
<dbReference type="InterPro" id="IPR011006">
    <property type="entry name" value="CheY-like_superfamily"/>
</dbReference>
<dbReference type="SUPFAM" id="SSF52172">
    <property type="entry name" value="CheY-like"/>
    <property type="match status" value="1"/>
</dbReference>
<feature type="domain" description="Response regulatory" evidence="5">
    <location>
        <begin position="5"/>
        <end position="120"/>
    </location>
</feature>
<dbReference type="RefSeq" id="WP_046001552.1">
    <property type="nucleotide sequence ID" value="NZ_VDDC01000008.1"/>
</dbReference>
<dbReference type="Proteomes" id="UP000304880">
    <property type="component" value="Unassembled WGS sequence"/>
</dbReference>
<proteinExistence type="predicted"/>
<protein>
    <submittedName>
        <fullName evidence="6">Response regulator transcription factor</fullName>
    </submittedName>
</protein>
<dbReference type="InterPro" id="IPR058245">
    <property type="entry name" value="NreC/VraR/RcsB-like_REC"/>
</dbReference>
<dbReference type="AlphaFoldDB" id="A0A5C4R9T2"/>